<dbReference type="AlphaFoldDB" id="A0A1D2MRB0"/>
<dbReference type="EMBL" id="LJIJ01000641">
    <property type="protein sequence ID" value="ODM95640.1"/>
    <property type="molecule type" value="Genomic_DNA"/>
</dbReference>
<evidence type="ECO:0000313" key="4">
    <source>
        <dbReference type="Proteomes" id="UP000094527"/>
    </source>
</evidence>
<feature type="transmembrane region" description="Helical" evidence="2">
    <location>
        <begin position="24"/>
        <end position="43"/>
    </location>
</feature>
<proteinExistence type="predicted"/>
<evidence type="ECO:0000256" key="1">
    <source>
        <dbReference type="SAM" id="MobiDB-lite"/>
    </source>
</evidence>
<protein>
    <submittedName>
        <fullName evidence="3">Uncharacterized protein</fullName>
    </submittedName>
</protein>
<sequence>MQGINSTFPLHDLTNTSWTNLDDVLPLSILINLILLSLLYSLGIRNNHDNSKSASPQRSSNNGDVPTSYNRSRSPKFSDFGLGTVFAGD</sequence>
<comment type="caution">
    <text evidence="3">The sequence shown here is derived from an EMBL/GenBank/DDBJ whole genome shotgun (WGS) entry which is preliminary data.</text>
</comment>
<feature type="compositionally biased region" description="Polar residues" evidence="1">
    <location>
        <begin position="52"/>
        <end position="72"/>
    </location>
</feature>
<name>A0A1D2MRB0_ORCCI</name>
<reference evidence="3 4" key="1">
    <citation type="journal article" date="2016" name="Genome Biol. Evol.">
        <title>Gene Family Evolution Reflects Adaptation to Soil Environmental Stressors in the Genome of the Collembolan Orchesella cincta.</title>
        <authorList>
            <person name="Faddeeva-Vakhrusheva A."/>
            <person name="Derks M.F."/>
            <person name="Anvar S.Y."/>
            <person name="Agamennone V."/>
            <person name="Suring W."/>
            <person name="Smit S."/>
            <person name="van Straalen N.M."/>
            <person name="Roelofs D."/>
        </authorList>
    </citation>
    <scope>NUCLEOTIDE SEQUENCE [LARGE SCALE GENOMIC DNA]</scope>
    <source>
        <tissue evidence="3">Mixed pool</tissue>
    </source>
</reference>
<dbReference type="Proteomes" id="UP000094527">
    <property type="component" value="Unassembled WGS sequence"/>
</dbReference>
<feature type="region of interest" description="Disordered" evidence="1">
    <location>
        <begin position="49"/>
        <end position="89"/>
    </location>
</feature>
<organism evidence="3 4">
    <name type="scientific">Orchesella cincta</name>
    <name type="common">Springtail</name>
    <name type="synonym">Podura cincta</name>
    <dbReference type="NCBI Taxonomy" id="48709"/>
    <lineage>
        <taxon>Eukaryota</taxon>
        <taxon>Metazoa</taxon>
        <taxon>Ecdysozoa</taxon>
        <taxon>Arthropoda</taxon>
        <taxon>Hexapoda</taxon>
        <taxon>Collembola</taxon>
        <taxon>Entomobryomorpha</taxon>
        <taxon>Entomobryoidea</taxon>
        <taxon>Orchesellidae</taxon>
        <taxon>Orchesellinae</taxon>
        <taxon>Orchesella</taxon>
    </lineage>
</organism>
<keyword evidence="2" id="KW-1133">Transmembrane helix</keyword>
<evidence type="ECO:0000256" key="2">
    <source>
        <dbReference type="SAM" id="Phobius"/>
    </source>
</evidence>
<accession>A0A1D2MRB0</accession>
<keyword evidence="4" id="KW-1185">Reference proteome</keyword>
<keyword evidence="2" id="KW-0812">Transmembrane</keyword>
<evidence type="ECO:0000313" key="3">
    <source>
        <dbReference type="EMBL" id="ODM95640.1"/>
    </source>
</evidence>
<gene>
    <name evidence="3" type="ORF">Ocin01_11041</name>
</gene>
<keyword evidence="2" id="KW-0472">Membrane</keyword>